<dbReference type="EMBL" id="JBHULM010000011">
    <property type="protein sequence ID" value="MFD2543294.1"/>
    <property type="molecule type" value="Genomic_DNA"/>
</dbReference>
<comment type="caution">
    <text evidence="1">The sequence shown here is derived from an EMBL/GenBank/DDBJ whole genome shotgun (WGS) entry which is preliminary data.</text>
</comment>
<keyword evidence="2" id="KW-1185">Reference proteome</keyword>
<evidence type="ECO:0008006" key="3">
    <source>
        <dbReference type="Google" id="ProtNLM"/>
    </source>
</evidence>
<gene>
    <name evidence="1" type="ORF">ACFSSB_13250</name>
</gene>
<proteinExistence type="predicted"/>
<sequence>MKSLLLNIAIVSLVIGKAIAQEKPHFKLSAGVNIINNIQLRDMPWSIDKLDFNKPLYLGLDYQINSKWSFGVNASTNRIETANPSARLYAVQTEVNYYIIPNTARKYRELYVLLAGGMYSFSDTRSVIVSPGLGFNYWFLPSVAVSLSGRANAAMNNKETLGSYYQCNIGLVWRFVDEI</sequence>
<dbReference type="SUPFAM" id="SSF56925">
    <property type="entry name" value="OMPA-like"/>
    <property type="match status" value="1"/>
</dbReference>
<evidence type="ECO:0000313" key="1">
    <source>
        <dbReference type="EMBL" id="MFD2543294.1"/>
    </source>
</evidence>
<dbReference type="InterPro" id="IPR011250">
    <property type="entry name" value="OMP/PagP_B-barrel"/>
</dbReference>
<dbReference type="Gene3D" id="2.40.160.20">
    <property type="match status" value="1"/>
</dbReference>
<protein>
    <recommendedName>
        <fullName evidence="3">Outer membrane protein beta-barrel domain-containing protein</fullName>
    </recommendedName>
</protein>
<dbReference type="RefSeq" id="WP_379905034.1">
    <property type="nucleotide sequence ID" value="NZ_JBHULM010000011.1"/>
</dbReference>
<reference evidence="2" key="1">
    <citation type="journal article" date="2019" name="Int. J. Syst. Evol. Microbiol.">
        <title>The Global Catalogue of Microorganisms (GCM) 10K type strain sequencing project: providing services to taxonomists for standard genome sequencing and annotation.</title>
        <authorList>
            <consortium name="The Broad Institute Genomics Platform"/>
            <consortium name="The Broad Institute Genome Sequencing Center for Infectious Disease"/>
            <person name="Wu L."/>
            <person name="Ma J."/>
        </authorList>
    </citation>
    <scope>NUCLEOTIDE SEQUENCE [LARGE SCALE GENOMIC DNA]</scope>
    <source>
        <strain evidence="2">KCTC 42808</strain>
    </source>
</reference>
<dbReference type="Proteomes" id="UP001597467">
    <property type="component" value="Unassembled WGS sequence"/>
</dbReference>
<organism evidence="1 2">
    <name type="scientific">Lacinutrix gracilariae</name>
    <dbReference type="NCBI Taxonomy" id="1747198"/>
    <lineage>
        <taxon>Bacteria</taxon>
        <taxon>Pseudomonadati</taxon>
        <taxon>Bacteroidota</taxon>
        <taxon>Flavobacteriia</taxon>
        <taxon>Flavobacteriales</taxon>
        <taxon>Flavobacteriaceae</taxon>
        <taxon>Lacinutrix</taxon>
    </lineage>
</organism>
<accession>A0ABW5K580</accession>
<name>A0ABW5K580_9FLAO</name>
<evidence type="ECO:0000313" key="2">
    <source>
        <dbReference type="Proteomes" id="UP001597467"/>
    </source>
</evidence>